<gene>
    <name evidence="2" type="ORF">PCOR1329_LOCUS69214</name>
</gene>
<name>A0ABN9WT26_9DINO</name>
<feature type="region of interest" description="Disordered" evidence="1">
    <location>
        <begin position="310"/>
        <end position="375"/>
    </location>
</feature>
<organism evidence="2 3">
    <name type="scientific">Prorocentrum cordatum</name>
    <dbReference type="NCBI Taxonomy" id="2364126"/>
    <lineage>
        <taxon>Eukaryota</taxon>
        <taxon>Sar</taxon>
        <taxon>Alveolata</taxon>
        <taxon>Dinophyceae</taxon>
        <taxon>Prorocentrales</taxon>
        <taxon>Prorocentraceae</taxon>
        <taxon>Prorocentrum</taxon>
    </lineage>
</organism>
<feature type="region of interest" description="Disordered" evidence="1">
    <location>
        <begin position="20"/>
        <end position="67"/>
    </location>
</feature>
<dbReference type="EMBL" id="CAUYUJ010019071">
    <property type="protein sequence ID" value="CAK0888415.1"/>
    <property type="molecule type" value="Genomic_DNA"/>
</dbReference>
<accession>A0ABN9WT26</accession>
<feature type="compositionally biased region" description="Low complexity" evidence="1">
    <location>
        <begin position="357"/>
        <end position="375"/>
    </location>
</feature>
<comment type="caution">
    <text evidence="2">The sequence shown here is derived from an EMBL/GenBank/DDBJ whole genome shotgun (WGS) entry which is preliminary data.</text>
</comment>
<sequence>MLWPAASPLLRASYRSLSGTPIYGPRSHPGESPVPWRRRPQGDGSCLRRPLGLPLETRRGRPSCCPSRTMRRSLATWRHVSRIEATPGQAFNADFTLNADAPEFTPGVLAINEITTPELGQSMPPEVLQSVLISTGAVDGMQVDGLSCDGLAGEAPGAAGLRVDAPVEGMGMDIGMDMIGVEALEAGFDPQAAHWLPEVRGLTGWTVIWVGERAFRASGAKKDQIGQEGFLVKVYRSQAESRALIAYLWEHSAGDLQVIVDADGGTGDPERLCEELGLPEDQPHGVAIARRAGTKSCASCATSPRWRAAWRAPPRASWRPTVRTASVRSRPWRSPPRRSPAAAGGRRRDPPRGGGASSSAGAAPAGASSAGADANADGADGKWTLLWVSELAFKPSAVALKARLEALGCQVKGYKAHRNAARALDKKRTLTRTIALVSSGEAVPLLAYFTSRPELGVVPAVVESAPRGASVRSSEHVEVVEDFEAAVVAIQRVAANAGFT</sequence>
<proteinExistence type="predicted"/>
<keyword evidence="3" id="KW-1185">Reference proteome</keyword>
<evidence type="ECO:0000313" key="2">
    <source>
        <dbReference type="EMBL" id="CAK0888415.1"/>
    </source>
</evidence>
<evidence type="ECO:0000313" key="3">
    <source>
        <dbReference type="Proteomes" id="UP001189429"/>
    </source>
</evidence>
<reference evidence="2" key="1">
    <citation type="submission" date="2023-10" db="EMBL/GenBank/DDBJ databases">
        <authorList>
            <person name="Chen Y."/>
            <person name="Shah S."/>
            <person name="Dougan E. K."/>
            <person name="Thang M."/>
            <person name="Chan C."/>
        </authorList>
    </citation>
    <scope>NUCLEOTIDE SEQUENCE [LARGE SCALE GENOMIC DNA]</scope>
</reference>
<evidence type="ECO:0000256" key="1">
    <source>
        <dbReference type="SAM" id="MobiDB-lite"/>
    </source>
</evidence>
<dbReference type="Proteomes" id="UP001189429">
    <property type="component" value="Unassembled WGS sequence"/>
</dbReference>
<protein>
    <submittedName>
        <fullName evidence="2">Uncharacterized protein</fullName>
    </submittedName>
</protein>
<feature type="compositionally biased region" description="Low complexity" evidence="1">
    <location>
        <begin position="310"/>
        <end position="329"/>
    </location>
</feature>